<accession>L1IAH9</accession>
<dbReference type="EnsemblProtists" id="EKX33233">
    <property type="protein sequence ID" value="EKX33233"/>
    <property type="gene ID" value="GUITHDRAFT_156116"/>
</dbReference>
<dbReference type="GeneID" id="17289965"/>
<sequence length="195" mass="21054">MLANIFDELYFKSVYLPLNVISLNTQKPAANGTKVRVYNAPEHRWWIGVITEYDVKQNMSLVTQDAQAASEAGESVEPLQVWVSVPSFYAEVLTEDGKEQPSDINLLDGTSNLFAISLSSANGSGVSIGESMVTGEQLKATLANTQIAALFPEYNGTETILSALEAHIAAKQPELAKNNDGDSSGLDKDSKEEKA</sequence>
<dbReference type="EMBL" id="JH993150">
    <property type="protein sequence ID" value="EKX33233.1"/>
    <property type="molecule type" value="Genomic_DNA"/>
</dbReference>
<evidence type="ECO:0000313" key="2">
    <source>
        <dbReference type="EMBL" id="EKX33233.1"/>
    </source>
</evidence>
<feature type="region of interest" description="Disordered" evidence="1">
    <location>
        <begin position="171"/>
        <end position="195"/>
    </location>
</feature>
<protein>
    <submittedName>
        <fullName evidence="2 3">Uncharacterized protein</fullName>
    </submittedName>
</protein>
<dbReference type="KEGG" id="gtt:GUITHDRAFT_156116"/>
<dbReference type="RefSeq" id="XP_005820213.1">
    <property type="nucleotide sequence ID" value="XM_005820156.1"/>
</dbReference>
<dbReference type="AlphaFoldDB" id="L1IAH9"/>
<feature type="compositionally biased region" description="Basic and acidic residues" evidence="1">
    <location>
        <begin position="177"/>
        <end position="195"/>
    </location>
</feature>
<organism evidence="2">
    <name type="scientific">Guillardia theta (strain CCMP2712)</name>
    <name type="common">Cryptophyte</name>
    <dbReference type="NCBI Taxonomy" id="905079"/>
    <lineage>
        <taxon>Eukaryota</taxon>
        <taxon>Cryptophyceae</taxon>
        <taxon>Pyrenomonadales</taxon>
        <taxon>Geminigeraceae</taxon>
        <taxon>Guillardia</taxon>
    </lineage>
</organism>
<reference evidence="3" key="3">
    <citation type="submission" date="2016-03" db="UniProtKB">
        <authorList>
            <consortium name="EnsemblProtists"/>
        </authorList>
    </citation>
    <scope>IDENTIFICATION</scope>
</reference>
<proteinExistence type="predicted"/>
<name>L1IAH9_GUITC</name>
<dbReference type="PaxDb" id="55529-EKX33233"/>
<evidence type="ECO:0000313" key="4">
    <source>
        <dbReference type="Proteomes" id="UP000011087"/>
    </source>
</evidence>
<dbReference type="HOGENOM" id="CLU_1398724_0_0_1"/>
<reference evidence="4" key="2">
    <citation type="submission" date="2012-11" db="EMBL/GenBank/DDBJ databases">
        <authorList>
            <person name="Kuo A."/>
            <person name="Curtis B.A."/>
            <person name="Tanifuji G."/>
            <person name="Burki F."/>
            <person name="Gruber A."/>
            <person name="Irimia M."/>
            <person name="Maruyama S."/>
            <person name="Arias M.C."/>
            <person name="Ball S.G."/>
            <person name="Gile G.H."/>
            <person name="Hirakawa Y."/>
            <person name="Hopkins J.F."/>
            <person name="Rensing S.A."/>
            <person name="Schmutz J."/>
            <person name="Symeonidi A."/>
            <person name="Elias M."/>
            <person name="Eveleigh R.J."/>
            <person name="Herman E.K."/>
            <person name="Klute M.J."/>
            <person name="Nakayama T."/>
            <person name="Obornik M."/>
            <person name="Reyes-Prieto A."/>
            <person name="Armbrust E.V."/>
            <person name="Aves S.J."/>
            <person name="Beiko R.G."/>
            <person name="Coutinho P."/>
            <person name="Dacks J.B."/>
            <person name="Durnford D.G."/>
            <person name="Fast N.M."/>
            <person name="Green B.R."/>
            <person name="Grisdale C."/>
            <person name="Hempe F."/>
            <person name="Henrissat B."/>
            <person name="Hoppner M.P."/>
            <person name="Ishida K.-I."/>
            <person name="Kim E."/>
            <person name="Koreny L."/>
            <person name="Kroth P.G."/>
            <person name="Liu Y."/>
            <person name="Malik S.-B."/>
            <person name="Maier U.G."/>
            <person name="McRose D."/>
            <person name="Mock T."/>
            <person name="Neilson J.A."/>
            <person name="Onodera N.T."/>
            <person name="Poole A.M."/>
            <person name="Pritham E.J."/>
            <person name="Richards T.A."/>
            <person name="Rocap G."/>
            <person name="Roy S.W."/>
            <person name="Sarai C."/>
            <person name="Schaack S."/>
            <person name="Shirato S."/>
            <person name="Slamovits C.H."/>
            <person name="Spencer D.F."/>
            <person name="Suzuki S."/>
            <person name="Worden A.Z."/>
            <person name="Zauner S."/>
            <person name="Barry K."/>
            <person name="Bell C."/>
            <person name="Bharti A.K."/>
            <person name="Crow J.A."/>
            <person name="Grimwood J."/>
            <person name="Kramer R."/>
            <person name="Lindquist E."/>
            <person name="Lucas S."/>
            <person name="Salamov A."/>
            <person name="McFadden G.I."/>
            <person name="Lane C.E."/>
            <person name="Keeling P.J."/>
            <person name="Gray M.W."/>
            <person name="Grigoriev I.V."/>
            <person name="Archibald J.M."/>
        </authorList>
    </citation>
    <scope>NUCLEOTIDE SEQUENCE</scope>
    <source>
        <strain evidence="4">CCMP2712</strain>
    </source>
</reference>
<dbReference type="Proteomes" id="UP000011087">
    <property type="component" value="Unassembled WGS sequence"/>
</dbReference>
<keyword evidence="4" id="KW-1185">Reference proteome</keyword>
<gene>
    <name evidence="2" type="ORF">GUITHDRAFT_156116</name>
</gene>
<evidence type="ECO:0000256" key="1">
    <source>
        <dbReference type="SAM" id="MobiDB-lite"/>
    </source>
</evidence>
<evidence type="ECO:0000313" key="3">
    <source>
        <dbReference type="EnsemblProtists" id="EKX33233"/>
    </source>
</evidence>
<reference evidence="2 4" key="1">
    <citation type="journal article" date="2012" name="Nature">
        <title>Algal genomes reveal evolutionary mosaicism and the fate of nucleomorphs.</title>
        <authorList>
            <consortium name="DOE Joint Genome Institute"/>
            <person name="Curtis B.A."/>
            <person name="Tanifuji G."/>
            <person name="Burki F."/>
            <person name="Gruber A."/>
            <person name="Irimia M."/>
            <person name="Maruyama S."/>
            <person name="Arias M.C."/>
            <person name="Ball S.G."/>
            <person name="Gile G.H."/>
            <person name="Hirakawa Y."/>
            <person name="Hopkins J.F."/>
            <person name="Kuo A."/>
            <person name="Rensing S.A."/>
            <person name="Schmutz J."/>
            <person name="Symeonidi A."/>
            <person name="Elias M."/>
            <person name="Eveleigh R.J."/>
            <person name="Herman E.K."/>
            <person name="Klute M.J."/>
            <person name="Nakayama T."/>
            <person name="Obornik M."/>
            <person name="Reyes-Prieto A."/>
            <person name="Armbrust E.V."/>
            <person name="Aves S.J."/>
            <person name="Beiko R.G."/>
            <person name="Coutinho P."/>
            <person name="Dacks J.B."/>
            <person name="Durnford D.G."/>
            <person name="Fast N.M."/>
            <person name="Green B.R."/>
            <person name="Grisdale C.J."/>
            <person name="Hempel F."/>
            <person name="Henrissat B."/>
            <person name="Hoppner M.P."/>
            <person name="Ishida K."/>
            <person name="Kim E."/>
            <person name="Koreny L."/>
            <person name="Kroth P.G."/>
            <person name="Liu Y."/>
            <person name="Malik S.B."/>
            <person name="Maier U.G."/>
            <person name="McRose D."/>
            <person name="Mock T."/>
            <person name="Neilson J.A."/>
            <person name="Onodera N.T."/>
            <person name="Poole A.M."/>
            <person name="Pritham E.J."/>
            <person name="Richards T.A."/>
            <person name="Rocap G."/>
            <person name="Roy S.W."/>
            <person name="Sarai C."/>
            <person name="Schaack S."/>
            <person name="Shirato S."/>
            <person name="Slamovits C.H."/>
            <person name="Spencer D.F."/>
            <person name="Suzuki S."/>
            <person name="Worden A.Z."/>
            <person name="Zauner S."/>
            <person name="Barry K."/>
            <person name="Bell C."/>
            <person name="Bharti A.K."/>
            <person name="Crow J.A."/>
            <person name="Grimwood J."/>
            <person name="Kramer R."/>
            <person name="Lindquist E."/>
            <person name="Lucas S."/>
            <person name="Salamov A."/>
            <person name="McFadden G.I."/>
            <person name="Lane C.E."/>
            <person name="Keeling P.J."/>
            <person name="Gray M.W."/>
            <person name="Grigoriev I.V."/>
            <person name="Archibald J.M."/>
        </authorList>
    </citation>
    <scope>NUCLEOTIDE SEQUENCE</scope>
    <source>
        <strain evidence="2 4">CCMP2712</strain>
    </source>
</reference>